<sequence length="1023" mass="117663">MRNSLKSRFIIVVFTVCFCCLLVVSLVSYYNSYILVREETNQVAHEAVNRYASELNNWFMQQAGVLHAISQDIEINRDFSDEYLSLYLMEKFQRRDSCVIDYYIGFADSNRKMVCATGWVPPEDYEASTREWYKEAVKNNKLVYITPYLDADTKEMVITLADPIRDGDRLLGVLAADILLTDVMKLAQDVHIDKEHYSFLLDDCYNFIVHPHPDFQPLASESRNASQVMQGLYRPLTEQIQEGRYPIIELKDYDNSKRCFALSEIKETGWTFGIAIPHSEYFGPLKKLWYGFALALAISLFIGFIIILPVVRSLLRPIEDLHQAVGRFADKDFSARSPVTSADEVGELSNNFNRMADIIQEYNVGLERKVEERTAAIRNLLDNAGQGFLSFGSDLQINQEYSSECKRIFGFDIAGQYFPRVIFPGDEAEKQFLENALQTIFGEEDEYRRGVYLSLLPEELMINGRHIQLEYKVIANRRLKDNYSIMLIITDITEKRCLEKQMEEERELLEMVVKVVANRDDFLEYRNDFQRFCIHGIGELLDSDLPRDEVIAEIYRQIHTFKGGFAQMKMGYLFNQLHDCESEISASRDELREMSAVEIKDFLDSFKLFEAMARDISLLEEVLGEEFLEHDNKLLIDEQKLLEIKQKIITCLAPWECKMLLPYIKRLRFRPFKELLRSYPESVSSLAESLGKSLLPLRITGGDMLVDSDYYHDFCKSLLHVFRNAIDHGLESPEDRLELGKNEYGIISCDIKEEDGGIAVVISDDGRGIDINLLKEQALDRGIYDEEYIEGLSCEEALQLIFADSLSSKEEVSSISGRGMGMPAVKAELDKLGGKVEISSEKDRGTRFCFWLPAHDKIDIEDFSIEEIINPLLETAREFFSREIGINLLHSTEVERKKRQELLRITAFITIKGVVRSYFILSVDEELGRYLVQAMTMDEIESGTEEDFVEDVLAECANMILGNSIKLFPGISELVMLEVPVTLYSDQTAIKHLQADIWTCDFLFEEGRLRLGLISQEEIYSCL</sequence>
<dbReference type="RefSeq" id="WP_011639802.1">
    <property type="nucleotide sequence ID" value="NC_008346.1"/>
</dbReference>
<dbReference type="InterPro" id="IPR029151">
    <property type="entry name" value="Sensor-like_sf"/>
</dbReference>
<keyword evidence="11" id="KW-0902">Two-component regulatory system</keyword>
<evidence type="ECO:0000313" key="16">
    <source>
        <dbReference type="EMBL" id="ABI67694.1"/>
    </source>
</evidence>
<evidence type="ECO:0000259" key="15">
    <source>
        <dbReference type="PROSITE" id="PS50885"/>
    </source>
</evidence>
<evidence type="ECO:0000256" key="5">
    <source>
        <dbReference type="ARBA" id="ARBA00022500"/>
    </source>
</evidence>
<dbReference type="Gene3D" id="1.20.120.160">
    <property type="entry name" value="HPT domain"/>
    <property type="match status" value="1"/>
</dbReference>
<gene>
    <name evidence="16" type="ordered locus">Swol_0353</name>
</gene>
<dbReference type="InterPro" id="IPR004358">
    <property type="entry name" value="Sig_transdc_His_kin-like_C"/>
</dbReference>
<dbReference type="AlphaFoldDB" id="Q0B010"/>
<dbReference type="KEGG" id="swo:Swol_0353"/>
<dbReference type="GO" id="GO:0004673">
    <property type="term" value="F:protein histidine kinase activity"/>
    <property type="evidence" value="ECO:0007669"/>
    <property type="project" value="UniProtKB-EC"/>
</dbReference>
<comment type="subcellular location">
    <subcellularLocation>
        <location evidence="2">Cell membrane</location>
        <topology evidence="2">Multi-pass membrane protein</topology>
    </subcellularLocation>
</comment>
<dbReference type="SUPFAM" id="SSF103190">
    <property type="entry name" value="Sensory domain-like"/>
    <property type="match status" value="1"/>
</dbReference>
<dbReference type="InterPro" id="IPR028976">
    <property type="entry name" value="CheC-like_sf"/>
</dbReference>
<dbReference type="Proteomes" id="UP000001968">
    <property type="component" value="Chromosome"/>
</dbReference>
<evidence type="ECO:0000256" key="7">
    <source>
        <dbReference type="ARBA" id="ARBA00022679"/>
    </source>
</evidence>
<evidence type="ECO:0000256" key="6">
    <source>
        <dbReference type="ARBA" id="ARBA00022553"/>
    </source>
</evidence>
<reference evidence="17" key="1">
    <citation type="journal article" date="2010" name="Environ. Microbiol.">
        <title>The genome of Syntrophomonas wolfei: new insights into syntrophic metabolism and biohydrogen production.</title>
        <authorList>
            <person name="Sieber J.R."/>
            <person name="Sims D.R."/>
            <person name="Han C."/>
            <person name="Kim E."/>
            <person name="Lykidis A."/>
            <person name="Lapidus A.L."/>
            <person name="McDonnald E."/>
            <person name="Rohlin L."/>
            <person name="Culley D.E."/>
            <person name="Gunsalus R."/>
            <person name="McInerney M.J."/>
        </authorList>
    </citation>
    <scope>NUCLEOTIDE SEQUENCE [LARGE SCALE GENOMIC DNA]</scope>
    <source>
        <strain evidence="17">DSM 2245B / Goettingen</strain>
    </source>
</reference>
<evidence type="ECO:0000256" key="1">
    <source>
        <dbReference type="ARBA" id="ARBA00000085"/>
    </source>
</evidence>
<feature type="domain" description="Histidine kinase" evidence="14">
    <location>
        <begin position="718"/>
        <end position="856"/>
    </location>
</feature>
<dbReference type="SMART" id="SM00304">
    <property type="entry name" value="HAMP"/>
    <property type="match status" value="1"/>
</dbReference>
<dbReference type="eggNOG" id="COG1406">
    <property type="taxonomic scope" value="Bacteria"/>
</dbReference>
<keyword evidence="9 16" id="KW-0418">Kinase</keyword>
<dbReference type="Pfam" id="PF02743">
    <property type="entry name" value="dCache_1"/>
    <property type="match status" value="1"/>
</dbReference>
<dbReference type="PRINTS" id="PR00344">
    <property type="entry name" value="BCTRLSENSOR"/>
</dbReference>
<dbReference type="FunFam" id="3.30.565.10:FF:000016">
    <property type="entry name" value="Chemotaxis protein CheA, putative"/>
    <property type="match status" value="1"/>
</dbReference>
<dbReference type="EMBL" id="CP000448">
    <property type="protein sequence ID" value="ABI67694.1"/>
    <property type="molecule type" value="Genomic_DNA"/>
</dbReference>
<dbReference type="GO" id="GO:0000160">
    <property type="term" value="P:phosphorelay signal transduction system"/>
    <property type="evidence" value="ECO:0007669"/>
    <property type="project" value="UniProtKB-KW"/>
</dbReference>
<keyword evidence="4" id="KW-1003">Cell membrane</keyword>
<evidence type="ECO:0000256" key="2">
    <source>
        <dbReference type="ARBA" id="ARBA00004651"/>
    </source>
</evidence>
<name>Q0B010_SYNWW</name>
<dbReference type="InterPro" id="IPR003660">
    <property type="entry name" value="HAMP_dom"/>
</dbReference>
<keyword evidence="5" id="KW-0145">Chemotaxis</keyword>
<evidence type="ECO:0000256" key="13">
    <source>
        <dbReference type="SAM" id="Phobius"/>
    </source>
</evidence>
<dbReference type="InterPro" id="IPR033479">
    <property type="entry name" value="dCache_1"/>
</dbReference>
<dbReference type="Pfam" id="PF13690">
    <property type="entry name" value="CheX"/>
    <property type="match status" value="1"/>
</dbReference>
<dbReference type="Gene3D" id="3.40.1550.10">
    <property type="entry name" value="CheC-like"/>
    <property type="match status" value="1"/>
</dbReference>
<feature type="transmembrane region" description="Helical" evidence="13">
    <location>
        <begin position="288"/>
        <end position="311"/>
    </location>
</feature>
<dbReference type="CDD" id="cd17906">
    <property type="entry name" value="CheX"/>
    <property type="match status" value="1"/>
</dbReference>
<dbReference type="Gene3D" id="3.30.565.10">
    <property type="entry name" value="Histidine kinase-like ATPase, C-terminal domain"/>
    <property type="match status" value="1"/>
</dbReference>
<dbReference type="PANTHER" id="PTHR43395:SF1">
    <property type="entry name" value="CHEMOTAXIS PROTEIN CHEA"/>
    <property type="match status" value="1"/>
</dbReference>
<dbReference type="SUPFAM" id="SSF47226">
    <property type="entry name" value="Histidine-containing phosphotransfer domain, HPT domain"/>
    <property type="match status" value="1"/>
</dbReference>
<dbReference type="CDD" id="cd12913">
    <property type="entry name" value="PDC1_MCP_like"/>
    <property type="match status" value="1"/>
</dbReference>
<evidence type="ECO:0000256" key="8">
    <source>
        <dbReference type="ARBA" id="ARBA00022692"/>
    </source>
</evidence>
<evidence type="ECO:0000259" key="14">
    <source>
        <dbReference type="PROSITE" id="PS50109"/>
    </source>
</evidence>
<dbReference type="SUPFAM" id="SSF55874">
    <property type="entry name" value="ATPase domain of HSP90 chaperone/DNA topoisomerase II/histidine kinase"/>
    <property type="match status" value="1"/>
</dbReference>
<dbReference type="PROSITE" id="PS50109">
    <property type="entry name" value="HIS_KIN"/>
    <property type="match status" value="1"/>
</dbReference>
<evidence type="ECO:0000256" key="12">
    <source>
        <dbReference type="ARBA" id="ARBA00023136"/>
    </source>
</evidence>
<accession>Q0B010</accession>
<dbReference type="eggNOG" id="COG0643">
    <property type="taxonomic scope" value="Bacteria"/>
</dbReference>
<evidence type="ECO:0000313" key="17">
    <source>
        <dbReference type="Proteomes" id="UP000001968"/>
    </source>
</evidence>
<dbReference type="InterPro" id="IPR003594">
    <property type="entry name" value="HATPase_dom"/>
</dbReference>
<dbReference type="InterPro" id="IPR051315">
    <property type="entry name" value="Bact_Chemotaxis_CheA"/>
</dbReference>
<dbReference type="SMART" id="SM00387">
    <property type="entry name" value="HATPase_c"/>
    <property type="match status" value="1"/>
</dbReference>
<dbReference type="CDD" id="cd06225">
    <property type="entry name" value="HAMP"/>
    <property type="match status" value="1"/>
</dbReference>
<comment type="catalytic activity">
    <reaction evidence="1">
        <text>ATP + protein L-histidine = ADP + protein N-phospho-L-histidine.</text>
        <dbReference type="EC" id="2.7.13.3"/>
    </reaction>
</comment>
<dbReference type="eggNOG" id="COG4191">
    <property type="taxonomic scope" value="Bacteria"/>
</dbReference>
<dbReference type="PROSITE" id="PS50885">
    <property type="entry name" value="HAMP"/>
    <property type="match status" value="1"/>
</dbReference>
<dbReference type="HOGENOM" id="CLU_295586_0_0_9"/>
<dbReference type="GO" id="GO:0006935">
    <property type="term" value="P:chemotaxis"/>
    <property type="evidence" value="ECO:0007669"/>
    <property type="project" value="UniProtKB-KW"/>
</dbReference>
<dbReference type="Gene3D" id="6.10.340.10">
    <property type="match status" value="1"/>
</dbReference>
<keyword evidence="6" id="KW-0597">Phosphoprotein</keyword>
<proteinExistence type="predicted"/>
<dbReference type="InterPro" id="IPR036641">
    <property type="entry name" value="HPT_dom_sf"/>
</dbReference>
<dbReference type="GO" id="GO:0005886">
    <property type="term" value="C:plasma membrane"/>
    <property type="evidence" value="ECO:0007669"/>
    <property type="project" value="UniProtKB-SubCell"/>
</dbReference>
<feature type="transmembrane region" description="Helical" evidence="13">
    <location>
        <begin position="9"/>
        <end position="30"/>
    </location>
</feature>
<dbReference type="Gene3D" id="3.30.450.20">
    <property type="entry name" value="PAS domain"/>
    <property type="match status" value="2"/>
</dbReference>
<keyword evidence="12 13" id="KW-0472">Membrane</keyword>
<dbReference type="InterPro" id="IPR005467">
    <property type="entry name" value="His_kinase_dom"/>
</dbReference>
<dbReference type="Pfam" id="PF00672">
    <property type="entry name" value="HAMP"/>
    <property type="match status" value="1"/>
</dbReference>
<keyword evidence="8 13" id="KW-0812">Transmembrane</keyword>
<evidence type="ECO:0000256" key="4">
    <source>
        <dbReference type="ARBA" id="ARBA00022475"/>
    </source>
</evidence>
<keyword evidence="10 13" id="KW-1133">Transmembrane helix</keyword>
<evidence type="ECO:0000256" key="10">
    <source>
        <dbReference type="ARBA" id="ARBA00022989"/>
    </source>
</evidence>
<keyword evidence="7" id="KW-0808">Transferase</keyword>
<dbReference type="SUPFAM" id="SSF103039">
    <property type="entry name" value="CheC-like"/>
    <property type="match status" value="1"/>
</dbReference>
<dbReference type="InterPro" id="IPR036890">
    <property type="entry name" value="HATPase_C_sf"/>
</dbReference>
<dbReference type="InterPro" id="IPR028051">
    <property type="entry name" value="CheX-like_dom"/>
</dbReference>
<dbReference type="PANTHER" id="PTHR43395">
    <property type="entry name" value="SENSOR HISTIDINE KINASE CHEA"/>
    <property type="match status" value="1"/>
</dbReference>
<dbReference type="SUPFAM" id="SSF158472">
    <property type="entry name" value="HAMP domain-like"/>
    <property type="match status" value="1"/>
</dbReference>
<dbReference type="Pfam" id="PF02518">
    <property type="entry name" value="HATPase_c"/>
    <property type="match status" value="1"/>
</dbReference>
<feature type="domain" description="HAMP" evidence="15">
    <location>
        <begin position="312"/>
        <end position="364"/>
    </location>
</feature>
<dbReference type="EC" id="2.7.13.3" evidence="3"/>
<dbReference type="STRING" id="335541.Swol_0353"/>
<evidence type="ECO:0000256" key="11">
    <source>
        <dbReference type="ARBA" id="ARBA00023012"/>
    </source>
</evidence>
<evidence type="ECO:0000256" key="9">
    <source>
        <dbReference type="ARBA" id="ARBA00022777"/>
    </source>
</evidence>
<evidence type="ECO:0000256" key="3">
    <source>
        <dbReference type="ARBA" id="ARBA00012438"/>
    </source>
</evidence>
<keyword evidence="17" id="KW-1185">Reference proteome</keyword>
<protein>
    <recommendedName>
        <fullName evidence="3">histidine kinase</fullName>
        <ecNumber evidence="3">2.7.13.3</ecNumber>
    </recommendedName>
</protein>
<organism evidence="16 17">
    <name type="scientific">Syntrophomonas wolfei subsp. wolfei (strain DSM 2245B / Goettingen)</name>
    <dbReference type="NCBI Taxonomy" id="335541"/>
    <lineage>
        <taxon>Bacteria</taxon>
        <taxon>Bacillati</taxon>
        <taxon>Bacillota</taxon>
        <taxon>Clostridia</taxon>
        <taxon>Eubacteriales</taxon>
        <taxon>Syntrophomonadaceae</taxon>
        <taxon>Syntrophomonas</taxon>
    </lineage>
</organism>